<evidence type="ECO:0000256" key="5">
    <source>
        <dbReference type="ARBA" id="ARBA00044147"/>
    </source>
</evidence>
<reference evidence="9 10" key="1">
    <citation type="submission" date="2019-07" db="EMBL/GenBank/DDBJ databases">
        <title>Whole genome shotgun sequence of Skermanella aerolata NBRC 106429.</title>
        <authorList>
            <person name="Hosoyama A."/>
            <person name="Uohara A."/>
            <person name="Ohji S."/>
            <person name="Ichikawa N."/>
        </authorList>
    </citation>
    <scope>NUCLEOTIDE SEQUENCE [LARGE SCALE GENOMIC DNA]</scope>
    <source>
        <strain evidence="9 10">NBRC 106429</strain>
    </source>
</reference>
<keyword evidence="3" id="KW-0396">Initiation factor</keyword>
<evidence type="ECO:0000256" key="2">
    <source>
        <dbReference type="ARBA" id="ARBA00022490"/>
    </source>
</evidence>
<comment type="similarity">
    <text evidence="8">Belongs to the eIF-2B alpha/beta/delta subunits family.</text>
</comment>
<evidence type="ECO:0000313" key="10">
    <source>
        <dbReference type="Proteomes" id="UP000321523"/>
    </source>
</evidence>
<dbReference type="SUPFAM" id="SSF100950">
    <property type="entry name" value="NagB/RpiA/CoA transferase-like"/>
    <property type="match status" value="1"/>
</dbReference>
<organism evidence="9 10">
    <name type="scientific">Skermanella aerolata</name>
    <dbReference type="NCBI Taxonomy" id="393310"/>
    <lineage>
        <taxon>Bacteria</taxon>
        <taxon>Pseudomonadati</taxon>
        <taxon>Pseudomonadota</taxon>
        <taxon>Alphaproteobacteria</taxon>
        <taxon>Rhodospirillales</taxon>
        <taxon>Azospirillaceae</taxon>
        <taxon>Skermanella</taxon>
    </lineage>
</organism>
<dbReference type="GO" id="GO:0003743">
    <property type="term" value="F:translation initiation factor activity"/>
    <property type="evidence" value="ECO:0007669"/>
    <property type="project" value="UniProtKB-KW"/>
</dbReference>
<evidence type="ECO:0000256" key="8">
    <source>
        <dbReference type="RuleBase" id="RU003814"/>
    </source>
</evidence>
<dbReference type="InterPro" id="IPR037171">
    <property type="entry name" value="NagB/RpiA_transferase-like"/>
</dbReference>
<comment type="caution">
    <text evidence="9">The sequence shown here is derived from an EMBL/GenBank/DDBJ whole genome shotgun (WGS) entry which is preliminary data.</text>
</comment>
<evidence type="ECO:0000256" key="7">
    <source>
        <dbReference type="ARBA" id="ARBA00046432"/>
    </source>
</evidence>
<keyword evidence="4" id="KW-0648">Protein biosynthesis</keyword>
<evidence type="ECO:0000256" key="4">
    <source>
        <dbReference type="ARBA" id="ARBA00022917"/>
    </source>
</evidence>
<name>A0A512DYJ9_9PROT</name>
<sequence length="328" mass="35248">MPERRFEHVEELKAAGLTPPDEPTLHFLWQIVDEGVLGASRHVALGNELLLHILDTVPNRWEALLRARMAACFIARTRGHDTPVIGNSLKLLLAGLDDIPEAGRAAELRSRIGSWSEAAIARKRRLVASAVAHLSHVRGVMAFDYSSTVSAIVLALAAANRSLTVVVPESRTIAGGARYLEEFIPAGLTVRYLPDAAVEYGLGFCDAALFGVETLRSDGSFLNTIGSRMIAKLARLQGSEVYGCTDLLKLDLRSYSGWRPAPALRSYDKPLLTGLTLPGLGYAVTTAPELEVIPPDLTTAILTEHGAVPPQAIWALGRETFPTGTAGA</sequence>
<dbReference type="PANTHER" id="PTHR10233:SF14">
    <property type="entry name" value="TRANSLATION INITIATION FACTOR EIF-2B SUBUNIT DELTA"/>
    <property type="match status" value="1"/>
</dbReference>
<dbReference type="Proteomes" id="UP000321523">
    <property type="component" value="Unassembled WGS sequence"/>
</dbReference>
<keyword evidence="2" id="KW-0963">Cytoplasm</keyword>
<dbReference type="EMBL" id="BJYZ01000029">
    <property type="protein sequence ID" value="GEO41535.1"/>
    <property type="molecule type" value="Genomic_DNA"/>
</dbReference>
<protein>
    <recommendedName>
        <fullName evidence="5">Translation initiation factor eIF2B subunit delta</fullName>
    </recommendedName>
    <alternativeName>
        <fullName evidence="6">eIF2B GDP-GTP exchange factor subunit delta</fullName>
    </alternativeName>
</protein>
<dbReference type="GO" id="GO:0005829">
    <property type="term" value="C:cytosol"/>
    <property type="evidence" value="ECO:0007669"/>
    <property type="project" value="UniProtKB-SubCell"/>
</dbReference>
<accession>A0A512DYJ9</accession>
<gene>
    <name evidence="9" type="ORF">SAE02_56830</name>
</gene>
<dbReference type="Gene3D" id="3.40.50.10470">
    <property type="entry name" value="Translation initiation factor eif-2b, domain 2"/>
    <property type="match status" value="1"/>
</dbReference>
<dbReference type="OrthoDB" id="9803436at2"/>
<evidence type="ECO:0000256" key="6">
    <source>
        <dbReference type="ARBA" id="ARBA00044356"/>
    </source>
</evidence>
<dbReference type="PANTHER" id="PTHR10233">
    <property type="entry name" value="TRANSLATION INITIATION FACTOR EIF-2B"/>
    <property type="match status" value="1"/>
</dbReference>
<dbReference type="InterPro" id="IPR042529">
    <property type="entry name" value="IF_2B-like_C"/>
</dbReference>
<evidence type="ECO:0000256" key="3">
    <source>
        <dbReference type="ARBA" id="ARBA00022540"/>
    </source>
</evidence>
<dbReference type="InterPro" id="IPR000649">
    <property type="entry name" value="IF-2B-related"/>
</dbReference>
<dbReference type="RefSeq" id="WP_044432836.1">
    <property type="nucleotide sequence ID" value="NZ_BJYZ01000029.1"/>
</dbReference>
<dbReference type="AlphaFoldDB" id="A0A512DYJ9"/>
<proteinExistence type="inferred from homology"/>
<dbReference type="Pfam" id="PF01008">
    <property type="entry name" value="IF-2B"/>
    <property type="match status" value="1"/>
</dbReference>
<comment type="subcellular location">
    <subcellularLocation>
        <location evidence="1">Cytoplasm</location>
        <location evidence="1">Cytosol</location>
    </subcellularLocation>
</comment>
<comment type="subunit">
    <text evidence="7">Component of the translation initiation factor 2B (eIF2B) complex which is a heterodecamer of two sets of five different subunits: alpha, beta, gamma, delta and epsilon. Subunits alpha, beta and delta comprise a regulatory subcomplex and subunits epsilon and gamma comprise a catalytic subcomplex. Within the complex, the hexameric regulatory complex resides at the center, with the two heterodimeric catalytic subcomplexes bound on opposite sides.</text>
</comment>
<evidence type="ECO:0000256" key="1">
    <source>
        <dbReference type="ARBA" id="ARBA00004514"/>
    </source>
</evidence>
<evidence type="ECO:0000313" key="9">
    <source>
        <dbReference type="EMBL" id="GEO41535.1"/>
    </source>
</evidence>
<keyword evidence="10" id="KW-1185">Reference proteome</keyword>